<dbReference type="RefSeq" id="WP_020813834.1">
    <property type="nucleotide sequence ID" value="NZ_ATAY01000006.1"/>
</dbReference>
<organism evidence="3 4">
    <name type="scientific">Ruminiclostridium papyrosolvens C7</name>
    <dbReference type="NCBI Taxonomy" id="1330534"/>
    <lineage>
        <taxon>Bacteria</taxon>
        <taxon>Bacillati</taxon>
        <taxon>Bacillota</taxon>
        <taxon>Clostridia</taxon>
        <taxon>Eubacteriales</taxon>
        <taxon>Oscillospiraceae</taxon>
        <taxon>Ruminiclostridium</taxon>
    </lineage>
</organism>
<protein>
    <recommendedName>
        <fullName evidence="2">DUF2007 domain-containing protein</fullName>
    </recommendedName>
</protein>
<dbReference type="Proteomes" id="UP000016860">
    <property type="component" value="Unassembled WGS sequence"/>
</dbReference>
<feature type="compositionally biased region" description="Basic and acidic residues" evidence="1">
    <location>
        <begin position="88"/>
        <end position="98"/>
    </location>
</feature>
<dbReference type="STRING" id="1330534.L323_00850"/>
<proteinExistence type="predicted"/>
<feature type="domain" description="DUF2007" evidence="2">
    <location>
        <begin position="10"/>
        <end position="77"/>
    </location>
</feature>
<feature type="region of interest" description="Disordered" evidence="1">
    <location>
        <begin position="88"/>
        <end position="108"/>
    </location>
</feature>
<accession>U4R6U1</accession>
<evidence type="ECO:0000256" key="1">
    <source>
        <dbReference type="SAM" id="MobiDB-lite"/>
    </source>
</evidence>
<dbReference type="PATRIC" id="fig|1330534.3.peg.176"/>
<dbReference type="AlphaFoldDB" id="U4R6U1"/>
<dbReference type="InterPro" id="IPR018551">
    <property type="entry name" value="DUF2007"/>
</dbReference>
<name>U4R6U1_9FIRM</name>
<evidence type="ECO:0000313" key="4">
    <source>
        <dbReference type="Proteomes" id="UP000016860"/>
    </source>
</evidence>
<gene>
    <name evidence="3" type="ORF">L323_00850</name>
</gene>
<sequence>MDNQQDQINWKYLKTADNEFEFNIIKGKLEENGIVCVGKGKDLGLIDSTLLNVILGPCVPIDVKVPEDRYQEALEIINTKVSDEELEKQALDFGKTDNDGENENENDK</sequence>
<dbReference type="Pfam" id="PF09413">
    <property type="entry name" value="DUF2007"/>
    <property type="match status" value="1"/>
</dbReference>
<reference evidence="3 4" key="1">
    <citation type="journal article" date="2013" name="Genome Announc.">
        <title>Draft Genome Sequence of the Cellulolytic Bacterium Clostridium papyrosolvens C7 (ATCC 700395).</title>
        <authorList>
            <person name="Zepeda V."/>
            <person name="Dassa B."/>
            <person name="Borovok I."/>
            <person name="Lamed R."/>
            <person name="Bayer E.A."/>
            <person name="Cate J.H."/>
        </authorList>
    </citation>
    <scope>NUCLEOTIDE SEQUENCE [LARGE SCALE GENOMIC DNA]</scope>
    <source>
        <strain evidence="3 4">C7</strain>
    </source>
</reference>
<evidence type="ECO:0000313" key="3">
    <source>
        <dbReference type="EMBL" id="EPR14381.1"/>
    </source>
</evidence>
<dbReference type="OrthoDB" id="1739766at2"/>
<comment type="caution">
    <text evidence="3">The sequence shown here is derived from an EMBL/GenBank/DDBJ whole genome shotgun (WGS) entry which is preliminary data.</text>
</comment>
<dbReference type="EMBL" id="ATAY01000006">
    <property type="protein sequence ID" value="EPR14381.1"/>
    <property type="molecule type" value="Genomic_DNA"/>
</dbReference>
<feature type="compositionally biased region" description="Acidic residues" evidence="1">
    <location>
        <begin position="99"/>
        <end position="108"/>
    </location>
</feature>
<evidence type="ECO:0000259" key="2">
    <source>
        <dbReference type="Pfam" id="PF09413"/>
    </source>
</evidence>